<dbReference type="PIRSF" id="PIRSF000103">
    <property type="entry name" value="HIBADH"/>
    <property type="match status" value="1"/>
</dbReference>
<dbReference type="GO" id="GO:0050661">
    <property type="term" value="F:NADP binding"/>
    <property type="evidence" value="ECO:0007669"/>
    <property type="project" value="InterPro"/>
</dbReference>
<dbReference type="PANTHER" id="PTHR43580">
    <property type="entry name" value="OXIDOREDUCTASE GLYR1-RELATED"/>
    <property type="match status" value="1"/>
</dbReference>
<dbReference type="InterPro" id="IPR006115">
    <property type="entry name" value="6PGDH_NADP-bd"/>
</dbReference>
<keyword evidence="3" id="KW-0520">NAD</keyword>
<dbReference type="Pfam" id="PF14833">
    <property type="entry name" value="NAD_binding_11"/>
    <property type="match status" value="1"/>
</dbReference>
<comment type="similarity">
    <text evidence="1">Belongs to the HIBADH-related family.</text>
</comment>
<accession>A0A975XZH4</accession>
<name>A0A975XZH4_9ACTN</name>
<evidence type="ECO:0000313" key="6">
    <source>
        <dbReference type="EMBL" id="QWZ07415.1"/>
    </source>
</evidence>
<evidence type="ECO:0000259" key="4">
    <source>
        <dbReference type="Pfam" id="PF03446"/>
    </source>
</evidence>
<dbReference type="AlphaFoldDB" id="A0A975XZH4"/>
<dbReference type="InterPro" id="IPR029154">
    <property type="entry name" value="HIBADH-like_NADP-bd"/>
</dbReference>
<dbReference type="Pfam" id="PF03446">
    <property type="entry name" value="NAD_binding_2"/>
    <property type="match status" value="1"/>
</dbReference>
<keyword evidence="2" id="KW-0560">Oxidoreductase</keyword>
<gene>
    <name evidence="6" type="ORF">KRR39_18465</name>
</gene>
<evidence type="ECO:0000256" key="1">
    <source>
        <dbReference type="ARBA" id="ARBA00009080"/>
    </source>
</evidence>
<dbReference type="InterPro" id="IPR002204">
    <property type="entry name" value="3-OH-isobutyrate_DH-rel_CS"/>
</dbReference>
<dbReference type="KEGG" id="nps:KRR39_18465"/>
<feature type="domain" description="3-hydroxyisobutyrate dehydrogenase-like NAD-binding" evidence="5">
    <location>
        <begin position="165"/>
        <end position="284"/>
    </location>
</feature>
<proteinExistence type="inferred from homology"/>
<reference evidence="6" key="1">
    <citation type="submission" date="2021-06" db="EMBL/GenBank/DDBJ databases">
        <title>Complete genome sequence of Nocardioides sp. G188.</title>
        <authorList>
            <person name="Im W.-T."/>
        </authorList>
    </citation>
    <scope>NUCLEOTIDE SEQUENCE</scope>
    <source>
        <strain evidence="6">G188</strain>
    </source>
</reference>
<protein>
    <submittedName>
        <fullName evidence="6">NAD(P)-dependent oxidoreductase</fullName>
    </submittedName>
</protein>
<feature type="domain" description="6-phosphogluconate dehydrogenase NADP-binding" evidence="4">
    <location>
        <begin position="4"/>
        <end position="159"/>
    </location>
</feature>
<evidence type="ECO:0000259" key="5">
    <source>
        <dbReference type="Pfam" id="PF14833"/>
    </source>
</evidence>
<evidence type="ECO:0000256" key="2">
    <source>
        <dbReference type="ARBA" id="ARBA00023002"/>
    </source>
</evidence>
<dbReference type="Proteomes" id="UP000683575">
    <property type="component" value="Chromosome"/>
</dbReference>
<dbReference type="InterPro" id="IPR051265">
    <property type="entry name" value="HIBADH-related_NP60_sf"/>
</dbReference>
<dbReference type="GO" id="GO:0016491">
    <property type="term" value="F:oxidoreductase activity"/>
    <property type="evidence" value="ECO:0007669"/>
    <property type="project" value="InterPro"/>
</dbReference>
<evidence type="ECO:0000313" key="7">
    <source>
        <dbReference type="Proteomes" id="UP000683575"/>
    </source>
</evidence>
<dbReference type="InterPro" id="IPR015815">
    <property type="entry name" value="HIBADH-related"/>
</dbReference>
<dbReference type="GO" id="GO:0016054">
    <property type="term" value="P:organic acid catabolic process"/>
    <property type="evidence" value="ECO:0007669"/>
    <property type="project" value="UniProtKB-ARBA"/>
</dbReference>
<dbReference type="PROSITE" id="PS00895">
    <property type="entry name" value="3_HYDROXYISOBUT_DH"/>
    <property type="match status" value="1"/>
</dbReference>
<evidence type="ECO:0000256" key="3">
    <source>
        <dbReference type="ARBA" id="ARBA00023027"/>
    </source>
</evidence>
<dbReference type="GO" id="GO:0051287">
    <property type="term" value="F:NAD binding"/>
    <property type="evidence" value="ECO:0007669"/>
    <property type="project" value="InterPro"/>
</dbReference>
<sequence length="293" mass="30071">MAELGFVGLGVMGTAMARRLLAAGHSVHVWNRSPGPVDALVALGAHRADTVEQALAPGLVCSMLADDEAVQSTFTAEVLALAPPGAVHVNHATVSVQAADLLAARHDAAGVAYVAAPVLGRAPVAEAGQLNIVAAGEPGVIEKIRPVLDTLGKRTWVVGEQARQANLVKIGVNYNLIHALQALAESITLVERGGVDGPAFVEILTDVAFAGSAYTGYGNLIATGTYSPPGFTVGLGRKDLSLAEAAADSHGVVLPTLPVLRNLFDRALADPGLAGLDWSAVAEVTRRLARTPS</sequence>
<organism evidence="6 7">
    <name type="scientific">Nocardioides panacis</name>
    <dbReference type="NCBI Taxonomy" id="2849501"/>
    <lineage>
        <taxon>Bacteria</taxon>
        <taxon>Bacillati</taxon>
        <taxon>Actinomycetota</taxon>
        <taxon>Actinomycetes</taxon>
        <taxon>Propionibacteriales</taxon>
        <taxon>Nocardioidaceae</taxon>
        <taxon>Nocardioides</taxon>
    </lineage>
</organism>
<dbReference type="PANTHER" id="PTHR43580:SF2">
    <property type="entry name" value="CYTOKINE-LIKE NUCLEAR FACTOR N-PAC"/>
    <property type="match status" value="1"/>
</dbReference>
<dbReference type="EMBL" id="CP077062">
    <property type="protein sequence ID" value="QWZ07415.1"/>
    <property type="molecule type" value="Genomic_DNA"/>
</dbReference>
<keyword evidence="7" id="KW-1185">Reference proteome</keyword>